<reference evidence="1" key="1">
    <citation type="submission" date="2018-06" db="EMBL/GenBank/DDBJ databases">
        <authorList>
            <person name="Zhirakovskaya E."/>
        </authorList>
    </citation>
    <scope>NUCLEOTIDE SEQUENCE</scope>
</reference>
<protein>
    <recommendedName>
        <fullName evidence="2">Serine kinase of the HPr protein, regulates carbohydrate metabolism</fullName>
    </recommendedName>
</protein>
<dbReference type="AlphaFoldDB" id="A0A3B0VN66"/>
<proteinExistence type="predicted"/>
<gene>
    <name evidence="1" type="ORF">MNBD_CHLOROFLEXI01-4826</name>
</gene>
<evidence type="ECO:0000313" key="1">
    <source>
        <dbReference type="EMBL" id="VAW41940.1"/>
    </source>
</evidence>
<dbReference type="EMBL" id="UOEU01000869">
    <property type="protein sequence ID" value="VAW41940.1"/>
    <property type="molecule type" value="Genomic_DNA"/>
</dbReference>
<dbReference type="Gene3D" id="3.40.50.300">
    <property type="entry name" value="P-loop containing nucleotide triphosphate hydrolases"/>
    <property type="match status" value="1"/>
</dbReference>
<sequence length="345" mass="38662">MQIKQLLLEVQLDQAKLEDFWRRRANQLQFERSERLFGHLLTVKSNQLELLTAVTHLLPLYSQSTHKKRPLGIIQLVVQPSHHSLASVPENLMQQITYSGSDDWLMIRLGAWGQAHLDLTDKRATAVLDPQLAARPDLVAQCLLHTLVLNLIIAQGYGMLHASCLLRDDVALLLLAPHNTGKSTTALRLALAGYPLLTDSMVFADETGLHGFPIGTIKLRADMVPHFPSCQPFLQTELVRSETKYRLDLRRMGTEFVQETAVQPKKVILCLLARHDMAESVVEDVTETAVTQAILHNSLYVDQPHIWQQNIANLRELLVGGTAVQLTIGTNPESLQEKVGKLFGY</sequence>
<dbReference type="SUPFAM" id="SSF53795">
    <property type="entry name" value="PEP carboxykinase-like"/>
    <property type="match status" value="1"/>
</dbReference>
<organism evidence="1">
    <name type="scientific">hydrothermal vent metagenome</name>
    <dbReference type="NCBI Taxonomy" id="652676"/>
    <lineage>
        <taxon>unclassified sequences</taxon>
        <taxon>metagenomes</taxon>
        <taxon>ecological metagenomes</taxon>
    </lineage>
</organism>
<evidence type="ECO:0008006" key="2">
    <source>
        <dbReference type="Google" id="ProtNLM"/>
    </source>
</evidence>
<name>A0A3B0VN66_9ZZZZ</name>
<accession>A0A3B0VN66</accession>
<dbReference type="InterPro" id="IPR027417">
    <property type="entry name" value="P-loop_NTPase"/>
</dbReference>